<dbReference type="PANTHER" id="PTHR11453">
    <property type="entry name" value="ANION EXCHANGE PROTEIN"/>
    <property type="match status" value="1"/>
</dbReference>
<dbReference type="Proteomes" id="UP000735302">
    <property type="component" value="Unassembled WGS sequence"/>
</dbReference>
<evidence type="ECO:0000259" key="2">
    <source>
        <dbReference type="Pfam" id="PF07565"/>
    </source>
</evidence>
<feature type="domain" description="Band 3 cytoplasmic" evidence="2">
    <location>
        <begin position="90"/>
        <end position="227"/>
    </location>
</feature>
<evidence type="ECO:0000313" key="3">
    <source>
        <dbReference type="EMBL" id="GFO03000.1"/>
    </source>
</evidence>
<feature type="compositionally biased region" description="Basic and acidic residues" evidence="1">
    <location>
        <begin position="201"/>
        <end position="214"/>
    </location>
</feature>
<dbReference type="GO" id="GO:0051453">
    <property type="term" value="P:regulation of intracellular pH"/>
    <property type="evidence" value="ECO:0007669"/>
    <property type="project" value="TreeGrafter"/>
</dbReference>
<evidence type="ECO:0000256" key="1">
    <source>
        <dbReference type="SAM" id="MobiDB-lite"/>
    </source>
</evidence>
<sequence length="252" mass="28922">MSLNGGNDPSDLNHDGGSQGTAPDQRKLMTKSSSMYLNVRMPLRHARPTVVGEDEPEDDVGDYGSDAYDPADKVQTLINTVRDRKHRTKQLFVEMDVLTQRGDELEWREWARWVKYEEKVEDGGKRWSKPHVASLNMHYLMEIRKCILEGVFLTDVECYSISQVVELLLDAWIAKGDLDADLRQYIRTLCLVSHRHRHDKGRPEDKKKKQELKRNNTNSDLRKQMSTGISLSSASLGRMRPIFCGAVPFKFS</sequence>
<dbReference type="PANTHER" id="PTHR11453:SF36">
    <property type="entry name" value="ANION EXCHANGE PROTEIN"/>
    <property type="match status" value="1"/>
</dbReference>
<dbReference type="InterPro" id="IPR003020">
    <property type="entry name" value="HCO3_transpt_euk"/>
</dbReference>
<name>A0AAV4A846_9GAST</name>
<evidence type="ECO:0000313" key="4">
    <source>
        <dbReference type="Proteomes" id="UP000735302"/>
    </source>
</evidence>
<reference evidence="3 4" key="1">
    <citation type="journal article" date="2021" name="Elife">
        <title>Chloroplast acquisition without the gene transfer in kleptoplastic sea slugs, Plakobranchus ocellatus.</title>
        <authorList>
            <person name="Maeda T."/>
            <person name="Takahashi S."/>
            <person name="Yoshida T."/>
            <person name="Shimamura S."/>
            <person name="Takaki Y."/>
            <person name="Nagai Y."/>
            <person name="Toyoda A."/>
            <person name="Suzuki Y."/>
            <person name="Arimoto A."/>
            <person name="Ishii H."/>
            <person name="Satoh N."/>
            <person name="Nishiyama T."/>
            <person name="Hasebe M."/>
            <person name="Maruyama T."/>
            <person name="Minagawa J."/>
            <person name="Obokata J."/>
            <person name="Shigenobu S."/>
        </authorList>
    </citation>
    <scope>NUCLEOTIDE SEQUENCE [LARGE SCALE GENOMIC DNA]</scope>
</reference>
<gene>
    <name evidence="3" type="ORF">PoB_002950500</name>
</gene>
<accession>A0AAV4A846</accession>
<dbReference type="GO" id="GO:0005886">
    <property type="term" value="C:plasma membrane"/>
    <property type="evidence" value="ECO:0007669"/>
    <property type="project" value="TreeGrafter"/>
</dbReference>
<dbReference type="Gene3D" id="3.40.930.10">
    <property type="entry name" value="Mannitol-specific EII, Chain A"/>
    <property type="match status" value="1"/>
</dbReference>
<dbReference type="Pfam" id="PF07565">
    <property type="entry name" value="Band_3_cyto"/>
    <property type="match status" value="1"/>
</dbReference>
<feature type="compositionally biased region" description="Acidic residues" evidence="1">
    <location>
        <begin position="52"/>
        <end position="61"/>
    </location>
</feature>
<keyword evidence="4" id="KW-1185">Reference proteome</keyword>
<dbReference type="GO" id="GO:0005452">
    <property type="term" value="F:solute:inorganic anion antiporter activity"/>
    <property type="evidence" value="ECO:0007669"/>
    <property type="project" value="InterPro"/>
</dbReference>
<comment type="caution">
    <text evidence="3">The sequence shown here is derived from an EMBL/GenBank/DDBJ whole genome shotgun (WGS) entry which is preliminary data.</text>
</comment>
<dbReference type="EMBL" id="BLXT01003701">
    <property type="protein sequence ID" value="GFO03000.1"/>
    <property type="molecule type" value="Genomic_DNA"/>
</dbReference>
<dbReference type="GO" id="GO:0008509">
    <property type="term" value="F:monoatomic anion transmembrane transporter activity"/>
    <property type="evidence" value="ECO:0007669"/>
    <property type="project" value="InterPro"/>
</dbReference>
<protein>
    <submittedName>
        <fullName evidence="3">Anion exchange protein</fullName>
    </submittedName>
</protein>
<feature type="region of interest" description="Disordered" evidence="1">
    <location>
        <begin position="198"/>
        <end position="219"/>
    </location>
</feature>
<feature type="region of interest" description="Disordered" evidence="1">
    <location>
        <begin position="46"/>
        <end position="66"/>
    </location>
</feature>
<feature type="region of interest" description="Disordered" evidence="1">
    <location>
        <begin position="1"/>
        <end position="33"/>
    </location>
</feature>
<dbReference type="SUPFAM" id="SSF55804">
    <property type="entry name" value="Phoshotransferase/anion transport protein"/>
    <property type="match status" value="1"/>
</dbReference>
<dbReference type="GO" id="GO:0008510">
    <property type="term" value="F:sodium:bicarbonate symporter activity"/>
    <property type="evidence" value="ECO:0007669"/>
    <property type="project" value="TreeGrafter"/>
</dbReference>
<dbReference type="InterPro" id="IPR013769">
    <property type="entry name" value="Band3_cytoplasmic_dom"/>
</dbReference>
<dbReference type="InterPro" id="IPR016152">
    <property type="entry name" value="PTrfase/Anion_transptr"/>
</dbReference>
<organism evidence="3 4">
    <name type="scientific">Plakobranchus ocellatus</name>
    <dbReference type="NCBI Taxonomy" id="259542"/>
    <lineage>
        <taxon>Eukaryota</taxon>
        <taxon>Metazoa</taxon>
        <taxon>Spiralia</taxon>
        <taxon>Lophotrochozoa</taxon>
        <taxon>Mollusca</taxon>
        <taxon>Gastropoda</taxon>
        <taxon>Heterobranchia</taxon>
        <taxon>Euthyneura</taxon>
        <taxon>Panpulmonata</taxon>
        <taxon>Sacoglossa</taxon>
        <taxon>Placobranchoidea</taxon>
        <taxon>Plakobranchidae</taxon>
        <taxon>Plakobranchus</taxon>
    </lineage>
</organism>
<dbReference type="AlphaFoldDB" id="A0AAV4A846"/>
<proteinExistence type="predicted"/>